<dbReference type="EC" id="2.7.7.7" evidence="2"/>
<dbReference type="PANTHER" id="PTHR33568:SF3">
    <property type="entry name" value="DNA-DIRECTED DNA POLYMERASE"/>
    <property type="match status" value="1"/>
</dbReference>
<keyword evidence="11" id="KW-0496">Mitochondrion</keyword>
<dbReference type="Gene3D" id="3.30.420.10">
    <property type="entry name" value="Ribonuclease H-like superfamily/Ribonuclease H"/>
    <property type="match status" value="1"/>
</dbReference>
<accession>A0A4D6FF26</accession>
<dbReference type="Gene3D" id="3.90.1600.10">
    <property type="entry name" value="Palm domain of DNA polymerase"/>
    <property type="match status" value="2"/>
</dbReference>
<organism evidence="11">
    <name type="scientific">Armillaria solidipes</name>
    <dbReference type="NCBI Taxonomy" id="1076256"/>
    <lineage>
        <taxon>Eukaryota</taxon>
        <taxon>Fungi</taxon>
        <taxon>Dikarya</taxon>
        <taxon>Basidiomycota</taxon>
        <taxon>Agaricomycotina</taxon>
        <taxon>Agaricomycetes</taxon>
        <taxon>Agaricomycetidae</taxon>
        <taxon>Agaricales</taxon>
        <taxon>Marasmiineae</taxon>
        <taxon>Physalacriaceae</taxon>
        <taxon>Armillaria</taxon>
    </lineage>
</organism>
<evidence type="ECO:0000256" key="5">
    <source>
        <dbReference type="ARBA" id="ARBA00022695"/>
    </source>
</evidence>
<dbReference type="InterPro" id="IPR043502">
    <property type="entry name" value="DNA/RNA_pol_sf"/>
</dbReference>
<gene>
    <name evidence="11" type="primary">dpol</name>
</gene>
<dbReference type="SUPFAM" id="SSF53098">
    <property type="entry name" value="Ribonuclease H-like"/>
    <property type="match status" value="1"/>
</dbReference>
<evidence type="ECO:0000256" key="2">
    <source>
        <dbReference type="ARBA" id="ARBA00012417"/>
    </source>
</evidence>
<dbReference type="InterPro" id="IPR012337">
    <property type="entry name" value="RNaseH-like_sf"/>
</dbReference>
<evidence type="ECO:0000259" key="10">
    <source>
        <dbReference type="Pfam" id="PF03175"/>
    </source>
</evidence>
<evidence type="ECO:0000256" key="6">
    <source>
        <dbReference type="ARBA" id="ARBA00022705"/>
    </source>
</evidence>
<evidence type="ECO:0000256" key="1">
    <source>
        <dbReference type="ARBA" id="ARBA00005755"/>
    </source>
</evidence>
<keyword evidence="7" id="KW-0239">DNA-directed DNA polymerase</keyword>
<comment type="catalytic activity">
    <reaction evidence="9">
        <text>DNA(n) + a 2'-deoxyribonucleoside 5'-triphosphate = DNA(n+1) + diphosphate</text>
        <dbReference type="Rhea" id="RHEA:22508"/>
        <dbReference type="Rhea" id="RHEA-COMP:17339"/>
        <dbReference type="Rhea" id="RHEA-COMP:17340"/>
        <dbReference type="ChEBI" id="CHEBI:33019"/>
        <dbReference type="ChEBI" id="CHEBI:61560"/>
        <dbReference type="ChEBI" id="CHEBI:173112"/>
        <dbReference type="EC" id="2.7.7.7"/>
    </reaction>
</comment>
<evidence type="ECO:0000256" key="8">
    <source>
        <dbReference type="ARBA" id="ARBA00023125"/>
    </source>
</evidence>
<evidence type="ECO:0000256" key="4">
    <source>
        <dbReference type="ARBA" id="ARBA00022679"/>
    </source>
</evidence>
<dbReference type="InterPro" id="IPR036397">
    <property type="entry name" value="RNaseH_sf"/>
</dbReference>
<dbReference type="GO" id="GO:0000166">
    <property type="term" value="F:nucleotide binding"/>
    <property type="evidence" value="ECO:0007669"/>
    <property type="project" value="InterPro"/>
</dbReference>
<evidence type="ECO:0000256" key="9">
    <source>
        <dbReference type="ARBA" id="ARBA00049244"/>
    </source>
</evidence>
<dbReference type="InterPro" id="IPR017964">
    <property type="entry name" value="DNA-dir_DNA_pol_B_CS"/>
</dbReference>
<dbReference type="GO" id="GO:0003887">
    <property type="term" value="F:DNA-directed DNA polymerase activity"/>
    <property type="evidence" value="ECO:0007669"/>
    <property type="project" value="UniProtKB-KW"/>
</dbReference>
<protein>
    <recommendedName>
        <fullName evidence="3">Probable DNA polymerase</fullName>
        <ecNumber evidence="2">2.7.7.7</ecNumber>
    </recommendedName>
</protein>
<dbReference type="AlphaFoldDB" id="A0A4D6FF26"/>
<dbReference type="RefSeq" id="YP_009631670.1">
    <property type="nucleotide sequence ID" value="NC_042231.1"/>
</dbReference>
<feature type="domain" description="DNA-directed DNA polymerase family B mitochondria/virus" evidence="10">
    <location>
        <begin position="102"/>
        <end position="182"/>
    </location>
</feature>
<name>A0A4D6FF26_9AGAR</name>
<evidence type="ECO:0000256" key="3">
    <source>
        <dbReference type="ARBA" id="ARBA00014385"/>
    </source>
</evidence>
<dbReference type="SUPFAM" id="SSF56672">
    <property type="entry name" value="DNA/RNA polymerases"/>
    <property type="match status" value="1"/>
</dbReference>
<dbReference type="EMBL" id="MH660713">
    <property type="protein sequence ID" value="QCB16450.1"/>
    <property type="molecule type" value="Genomic_DNA"/>
</dbReference>
<feature type="domain" description="DNA-directed DNA polymerase family B mitochondria/virus" evidence="10">
    <location>
        <begin position="199"/>
        <end position="513"/>
    </location>
</feature>
<dbReference type="PROSITE" id="PS00116">
    <property type="entry name" value="DNA_POLYMERASE_B"/>
    <property type="match status" value="1"/>
</dbReference>
<keyword evidence="6" id="KW-0235">DNA replication</keyword>
<dbReference type="InterPro" id="IPR023211">
    <property type="entry name" value="DNA_pol_palm_dom_sf"/>
</dbReference>
<geneLocation type="mitochondrion" evidence="11"/>
<evidence type="ECO:0000313" key="11">
    <source>
        <dbReference type="EMBL" id="QCB16450.1"/>
    </source>
</evidence>
<keyword evidence="5" id="KW-0548">Nucleotidyltransferase</keyword>
<comment type="similarity">
    <text evidence="1">Belongs to the DNA polymerase type-B family.</text>
</comment>
<dbReference type="GO" id="GO:0003677">
    <property type="term" value="F:DNA binding"/>
    <property type="evidence" value="ECO:0007669"/>
    <property type="project" value="UniProtKB-KW"/>
</dbReference>
<keyword evidence="4" id="KW-0808">Transferase</keyword>
<dbReference type="GO" id="GO:0006260">
    <property type="term" value="P:DNA replication"/>
    <property type="evidence" value="ECO:0007669"/>
    <property type="project" value="UniProtKB-KW"/>
</dbReference>
<dbReference type="Pfam" id="PF03175">
    <property type="entry name" value="DNA_pol_B_2"/>
    <property type="match status" value="2"/>
</dbReference>
<dbReference type="GeneID" id="40143536"/>
<reference evidence="11" key="1">
    <citation type="journal article" date="2019" name="BMC Genomics">
        <title>Mobile genetic elements explain size variation in the mitochondrial genomes of four closely-related Armillaria species.</title>
        <authorList>
            <person name="Kolesnikova A.I."/>
            <person name="Putintseva Y.A."/>
            <person name="Simonov E.P."/>
            <person name="Biriukov V.V."/>
            <person name="Oreshkova N.V."/>
            <person name="Pavlov I.N."/>
            <person name="Sharov V.V."/>
            <person name="Kuzmin D.A."/>
            <person name="Anderson J.B."/>
            <person name="Krutovsky K.V."/>
        </authorList>
    </citation>
    <scope>NUCLEOTIDE SEQUENCE</scope>
</reference>
<evidence type="ECO:0000256" key="7">
    <source>
        <dbReference type="ARBA" id="ARBA00022932"/>
    </source>
</evidence>
<keyword evidence="8" id="KW-0238">DNA-binding</keyword>
<dbReference type="InterPro" id="IPR004868">
    <property type="entry name" value="DNA-dir_DNA_pol_B_mt/vir"/>
</dbReference>
<dbReference type="Gene3D" id="1.10.287.690">
    <property type="entry name" value="Helix hairpin bin"/>
    <property type="match status" value="1"/>
</dbReference>
<sequence>MKTRPNHNPKTKKKTLGVRQYHTGLNYIKPLKNKFQINPGILSALDIETMNYKGNQIPVCISLAYSVTESKLFLLDPQLAKTDINSAIDTLWKGCFDFLIKFQPLFKNILVHNLGSFDGLFIYKALSKFEVPGKVGAIIDDKNKFIQIELRTSTGKIQFKDSYRIFPVSLENLCKNFNVPGKISKYNPDFNSLALFDKPDLLDQFKTYSLQDSISLLNALLEAQKIYLAQHNVDISTILSTSTLSLKIFRTNFLKHDIPVLKPSQDHFIRKSYFGGATDYYKAFAKNLRYYDVNSLYPFAMTSPMPFKLIRFIKDMSNISLAGFFGFCLVEVETPKNILKPLLPYKHEGKTIYPTGNWIGIYFSEELKALEKYGYKFKLIKGYEFSQIDLFSEYVRWFYLEKKVGTGSKRFIAKMHLNQLYGIFGRRSDVIETINVYNDEIPKYIVSRVVKSIIEIDDTKSVLLLSNNVNSDILSELNSVLELQLKKIYTPVKNNVALAAAITAYARIHMMEYKLDPGCVYSDTDSVFTTSLLPENELGSDLGLFKDEMNGLVIEEGYFLGIKKYGYWYFDENNKRIEKSTFAGVTKNSITWDEVIKIFKGSTIIKYIPIRFFKSFKNLNIKINDTSISVKFNPDKELRDNIYYPINIFNLKHEMDNRPLLQRLFNKMKKFIKYFVK</sequence>
<proteinExistence type="inferred from homology"/>
<dbReference type="PANTHER" id="PTHR33568">
    <property type="entry name" value="DNA POLYMERASE"/>
    <property type="match status" value="1"/>
</dbReference>